<evidence type="ECO:0000313" key="2">
    <source>
        <dbReference type="Proteomes" id="UP001497535"/>
    </source>
</evidence>
<comment type="caution">
    <text evidence="1">The sequence shown here is derived from an EMBL/GenBank/DDBJ whole genome shotgun (WGS) entry which is preliminary data.</text>
</comment>
<evidence type="ECO:0000313" key="1">
    <source>
        <dbReference type="EMBL" id="CAK5054388.1"/>
    </source>
</evidence>
<dbReference type="Proteomes" id="UP001497535">
    <property type="component" value="Unassembled WGS sequence"/>
</dbReference>
<protein>
    <submittedName>
        <fullName evidence="1">Uncharacterized protein</fullName>
    </submittedName>
</protein>
<reference evidence="1" key="1">
    <citation type="submission" date="2023-11" db="EMBL/GenBank/DDBJ databases">
        <authorList>
            <person name="Poullet M."/>
        </authorList>
    </citation>
    <scope>NUCLEOTIDE SEQUENCE</scope>
    <source>
        <strain evidence="1">E1834</strain>
    </source>
</reference>
<keyword evidence="2" id="KW-1185">Reference proteome</keyword>
<name>A0ACB0YMV4_MELEN</name>
<organism evidence="1 2">
    <name type="scientific">Meloidogyne enterolobii</name>
    <name type="common">Root-knot nematode worm</name>
    <name type="synonym">Meloidogyne mayaguensis</name>
    <dbReference type="NCBI Taxonomy" id="390850"/>
    <lineage>
        <taxon>Eukaryota</taxon>
        <taxon>Metazoa</taxon>
        <taxon>Ecdysozoa</taxon>
        <taxon>Nematoda</taxon>
        <taxon>Chromadorea</taxon>
        <taxon>Rhabditida</taxon>
        <taxon>Tylenchina</taxon>
        <taxon>Tylenchomorpha</taxon>
        <taxon>Tylenchoidea</taxon>
        <taxon>Meloidogynidae</taxon>
        <taxon>Meloidogyninae</taxon>
        <taxon>Meloidogyne</taxon>
    </lineage>
</organism>
<sequence>MLPLINILQYFILLFILDISSAFREFSVPLEYAIEDIYLQLGQIRIKPFVGSHNIENILPATAEFIATSTEVITQWKKDLETNPSNKEYKMKSGQIFSSNSVEGYIQSKYVHLLVITADLDNQRIHSLTHSPAPLSVINNSTNIQINEKSPSPLILIRVQGIVDLPGPDTATYLRRVEEEKRARQQGATQDNRSFLQKYWIYFVPVIAFMVCICCIILAVLLLIWLINQINEDMIEHAFMYEN</sequence>
<proteinExistence type="predicted"/>
<dbReference type="EMBL" id="CAVMJV010000015">
    <property type="protein sequence ID" value="CAK5054388.1"/>
    <property type="molecule type" value="Genomic_DNA"/>
</dbReference>
<gene>
    <name evidence="1" type="ORF">MENTE1834_LOCUS14395</name>
</gene>
<accession>A0ACB0YMV4</accession>